<evidence type="ECO:0000313" key="2">
    <source>
        <dbReference type="EMBL" id="TCL43636.1"/>
    </source>
</evidence>
<name>A0A4R1Q6I4_9BACL</name>
<proteinExistence type="predicted"/>
<keyword evidence="1" id="KW-1133">Transmembrane helix</keyword>
<protein>
    <submittedName>
        <fullName evidence="2">Uncharacterized protein</fullName>
    </submittedName>
</protein>
<dbReference type="Proteomes" id="UP000295658">
    <property type="component" value="Unassembled WGS sequence"/>
</dbReference>
<dbReference type="RefSeq" id="WP_243643132.1">
    <property type="nucleotide sequence ID" value="NZ_BSVG01000002.1"/>
</dbReference>
<dbReference type="AlphaFoldDB" id="A0A4R1Q6I4"/>
<comment type="caution">
    <text evidence="2">The sequence shown here is derived from an EMBL/GenBank/DDBJ whole genome shotgun (WGS) entry which is preliminary data.</text>
</comment>
<keyword evidence="1" id="KW-0472">Membrane</keyword>
<feature type="transmembrane region" description="Helical" evidence="1">
    <location>
        <begin position="36"/>
        <end position="56"/>
    </location>
</feature>
<reference evidence="2 3" key="1">
    <citation type="submission" date="2019-03" db="EMBL/GenBank/DDBJ databases">
        <title>Genomic Encyclopedia of Type Strains, Phase IV (KMG-IV): sequencing the most valuable type-strain genomes for metagenomic binning, comparative biology and taxonomic classification.</title>
        <authorList>
            <person name="Goeker M."/>
        </authorList>
    </citation>
    <scope>NUCLEOTIDE SEQUENCE [LARGE SCALE GENOMIC DNA]</scope>
    <source>
        <strain evidence="2 3">DSM 24979</strain>
    </source>
</reference>
<evidence type="ECO:0000256" key="1">
    <source>
        <dbReference type="SAM" id="Phobius"/>
    </source>
</evidence>
<keyword evidence="1" id="KW-0812">Transmembrane</keyword>
<dbReference type="EMBL" id="SLUL01000028">
    <property type="protein sequence ID" value="TCL43636.1"/>
    <property type="molecule type" value="Genomic_DNA"/>
</dbReference>
<gene>
    <name evidence="2" type="ORF">EDD69_1281</name>
</gene>
<keyword evidence="3" id="KW-1185">Reference proteome</keyword>
<evidence type="ECO:0000313" key="3">
    <source>
        <dbReference type="Proteomes" id="UP000295658"/>
    </source>
</evidence>
<organism evidence="2 3">
    <name type="scientific">Thermolongibacillus altinsuensis</name>
    <dbReference type="NCBI Taxonomy" id="575256"/>
    <lineage>
        <taxon>Bacteria</taxon>
        <taxon>Bacillati</taxon>
        <taxon>Bacillota</taxon>
        <taxon>Bacilli</taxon>
        <taxon>Bacillales</taxon>
        <taxon>Anoxybacillaceae</taxon>
        <taxon>Thermolongibacillus</taxon>
    </lineage>
</organism>
<accession>A0A4R1Q6I4</accession>
<feature type="transmembrane region" description="Helical" evidence="1">
    <location>
        <begin position="12"/>
        <end position="30"/>
    </location>
</feature>
<sequence>MKHETKEKMKTWVLIVMIITLVGSFVLFFLGYYMTAFVVGGIFMFLAIFLGQWYSFKNADYLYGIKDKNRR</sequence>